<protein>
    <submittedName>
        <fullName evidence="1">Uncharacterized protein</fullName>
    </submittedName>
</protein>
<keyword evidence="2" id="KW-1185">Reference proteome</keyword>
<evidence type="ECO:0000313" key="2">
    <source>
        <dbReference type="Proteomes" id="UP000240493"/>
    </source>
</evidence>
<accession>A0A2T3ZCF5</accession>
<organism evidence="1 2">
    <name type="scientific">Trichoderma asperellum (strain ATCC 204424 / CBS 433.97 / NBRC 101777)</name>
    <dbReference type="NCBI Taxonomy" id="1042311"/>
    <lineage>
        <taxon>Eukaryota</taxon>
        <taxon>Fungi</taxon>
        <taxon>Dikarya</taxon>
        <taxon>Ascomycota</taxon>
        <taxon>Pezizomycotina</taxon>
        <taxon>Sordariomycetes</taxon>
        <taxon>Hypocreomycetidae</taxon>
        <taxon>Hypocreales</taxon>
        <taxon>Hypocreaceae</taxon>
        <taxon>Trichoderma</taxon>
    </lineage>
</organism>
<proteinExistence type="predicted"/>
<dbReference type="Proteomes" id="UP000240493">
    <property type="component" value="Unassembled WGS sequence"/>
</dbReference>
<dbReference type="AlphaFoldDB" id="A0A2T3ZCF5"/>
<gene>
    <name evidence="1" type="ORF">M441DRAFT_390864</name>
</gene>
<dbReference type="EMBL" id="KZ679260">
    <property type="protein sequence ID" value="PTB42483.1"/>
    <property type="molecule type" value="Genomic_DNA"/>
</dbReference>
<reference evidence="1 2" key="1">
    <citation type="submission" date="2016-07" db="EMBL/GenBank/DDBJ databases">
        <title>Multiple horizontal gene transfer events from other fungi enriched the ability of initially mycotrophic Trichoderma (Ascomycota) to feed on dead plant biomass.</title>
        <authorList>
            <consortium name="DOE Joint Genome Institute"/>
            <person name="Aerts A."/>
            <person name="Atanasova L."/>
            <person name="Chenthamara K."/>
            <person name="Zhang J."/>
            <person name="Grujic M."/>
            <person name="Henrissat B."/>
            <person name="Kuo A."/>
            <person name="Salamov A."/>
            <person name="Lipzen A."/>
            <person name="Labutti K."/>
            <person name="Barry K."/>
            <person name="Miao Y."/>
            <person name="Rahimi M.J."/>
            <person name="Shen Q."/>
            <person name="Grigoriev I.V."/>
            <person name="Kubicek C.P."/>
            <person name="Druzhinina I.S."/>
        </authorList>
    </citation>
    <scope>NUCLEOTIDE SEQUENCE [LARGE SCALE GENOMIC DNA]</scope>
    <source>
        <strain evidence="1 2">CBS 433.97</strain>
    </source>
</reference>
<sequence length="73" mass="8054">MQLVEENVSSLTFVVGAEGLTLTIGDGNAALHLALPKHDADMVEYIQEDDFQKWVNRPGATKNIALHLALEFF</sequence>
<evidence type="ECO:0000313" key="1">
    <source>
        <dbReference type="EMBL" id="PTB42483.1"/>
    </source>
</evidence>
<name>A0A2T3ZCF5_TRIA4</name>